<accession>A0ABP8H5B8</accession>
<dbReference type="InterPro" id="IPR051323">
    <property type="entry name" value="AtsK-like"/>
</dbReference>
<dbReference type="PANTHER" id="PTHR30468">
    <property type="entry name" value="ALPHA-KETOGLUTARATE-DEPENDENT SULFONATE DIOXYGENASE"/>
    <property type="match status" value="1"/>
</dbReference>
<evidence type="ECO:0000256" key="6">
    <source>
        <dbReference type="SAM" id="MobiDB-lite"/>
    </source>
</evidence>
<sequence length="279" mass="30853">MPAGLGAEITGVDLAGPVSDEVHARIVDAWHQYLVLRIRGQRLDDAQLMRFGRRFGELELSPSTEYTANFGEMEGVPPEVTVVSNIVEDGKALGTLGAGEAYWHSDSSFIDKPPSASILYGIEVPDSGGDTCFANMYAAYEALPDDVKARIDGLRAIHSSAYTSAGALRKGRTAPADVTQDPGPRHPLVRTHPETGRKALYLGRRLNSYIVGLPIAESEALLDLLWSHATREEFTWRHQWQRGDVLIWDNRCALHRRDAFDPSVRRLMHRVQVKGTTPV</sequence>
<dbReference type="PANTHER" id="PTHR30468:SF1">
    <property type="entry name" value="ALPHA-KETOGLUTARATE-DEPENDENT SULFONATE DIOXYGENASE"/>
    <property type="match status" value="1"/>
</dbReference>
<keyword evidence="9" id="KW-1185">Reference proteome</keyword>
<evidence type="ECO:0000313" key="9">
    <source>
        <dbReference type="Proteomes" id="UP001501671"/>
    </source>
</evidence>
<name>A0ABP8H5B8_9BURK</name>
<comment type="caution">
    <text evidence="8">The sequence shown here is derived from an EMBL/GenBank/DDBJ whole genome shotgun (WGS) entry which is preliminary data.</text>
</comment>
<evidence type="ECO:0000256" key="1">
    <source>
        <dbReference type="ARBA" id="ARBA00005896"/>
    </source>
</evidence>
<keyword evidence="4" id="KW-0560">Oxidoreductase</keyword>
<reference evidence="9" key="1">
    <citation type="journal article" date="2019" name="Int. J. Syst. Evol. Microbiol.">
        <title>The Global Catalogue of Microorganisms (GCM) 10K type strain sequencing project: providing services to taxonomists for standard genome sequencing and annotation.</title>
        <authorList>
            <consortium name="The Broad Institute Genomics Platform"/>
            <consortium name="The Broad Institute Genome Sequencing Center for Infectious Disease"/>
            <person name="Wu L."/>
            <person name="Ma J."/>
        </authorList>
    </citation>
    <scope>NUCLEOTIDE SEQUENCE [LARGE SCALE GENOMIC DNA]</scope>
    <source>
        <strain evidence="9">JCM 17666</strain>
    </source>
</reference>
<dbReference type="InterPro" id="IPR042098">
    <property type="entry name" value="TauD-like_sf"/>
</dbReference>
<comment type="similarity">
    <text evidence="1">Belongs to the TfdA dioxygenase family.</text>
</comment>
<gene>
    <name evidence="8" type="ORF">GCM10023144_26450</name>
</gene>
<dbReference type="SUPFAM" id="SSF51197">
    <property type="entry name" value="Clavaminate synthase-like"/>
    <property type="match status" value="1"/>
</dbReference>
<dbReference type="GO" id="GO:0051213">
    <property type="term" value="F:dioxygenase activity"/>
    <property type="evidence" value="ECO:0007669"/>
    <property type="project" value="UniProtKB-KW"/>
</dbReference>
<organism evidence="8 9">
    <name type="scientific">Pigmentiphaga soli</name>
    <dbReference type="NCBI Taxonomy" id="1007095"/>
    <lineage>
        <taxon>Bacteria</taxon>
        <taxon>Pseudomonadati</taxon>
        <taxon>Pseudomonadota</taxon>
        <taxon>Betaproteobacteria</taxon>
        <taxon>Burkholderiales</taxon>
        <taxon>Alcaligenaceae</taxon>
        <taxon>Pigmentiphaga</taxon>
    </lineage>
</organism>
<feature type="region of interest" description="Disordered" evidence="6">
    <location>
        <begin position="170"/>
        <end position="189"/>
    </location>
</feature>
<dbReference type="Pfam" id="PF02668">
    <property type="entry name" value="TauD"/>
    <property type="match status" value="1"/>
</dbReference>
<dbReference type="Proteomes" id="UP001501671">
    <property type="component" value="Unassembled WGS sequence"/>
</dbReference>
<keyword evidence="5" id="KW-0408">Iron</keyword>
<evidence type="ECO:0000256" key="3">
    <source>
        <dbReference type="ARBA" id="ARBA00022964"/>
    </source>
</evidence>
<evidence type="ECO:0000313" key="8">
    <source>
        <dbReference type="EMBL" id="GAA4334315.1"/>
    </source>
</evidence>
<keyword evidence="2" id="KW-0479">Metal-binding</keyword>
<evidence type="ECO:0000259" key="7">
    <source>
        <dbReference type="Pfam" id="PF02668"/>
    </source>
</evidence>
<proteinExistence type="inferred from homology"/>
<evidence type="ECO:0000256" key="5">
    <source>
        <dbReference type="ARBA" id="ARBA00023004"/>
    </source>
</evidence>
<evidence type="ECO:0000256" key="2">
    <source>
        <dbReference type="ARBA" id="ARBA00022723"/>
    </source>
</evidence>
<evidence type="ECO:0000256" key="4">
    <source>
        <dbReference type="ARBA" id="ARBA00023002"/>
    </source>
</evidence>
<dbReference type="Gene3D" id="3.60.130.10">
    <property type="entry name" value="Clavaminate synthase-like"/>
    <property type="match status" value="1"/>
</dbReference>
<feature type="domain" description="TauD/TfdA-like" evidence="7">
    <location>
        <begin position="4"/>
        <end position="271"/>
    </location>
</feature>
<dbReference type="EMBL" id="BAABFO010000011">
    <property type="protein sequence ID" value="GAA4334315.1"/>
    <property type="molecule type" value="Genomic_DNA"/>
</dbReference>
<keyword evidence="3 8" id="KW-0223">Dioxygenase</keyword>
<dbReference type="InterPro" id="IPR003819">
    <property type="entry name" value="TauD/TfdA-like"/>
</dbReference>
<protein>
    <submittedName>
        <fullName evidence="8">TauD/TfdA family dioxygenase</fullName>
    </submittedName>
</protein>